<comment type="caution">
    <text evidence="2">The sequence shown here is derived from an EMBL/GenBank/DDBJ whole genome shotgun (WGS) entry which is preliminary data.</text>
</comment>
<dbReference type="PROSITE" id="PS51257">
    <property type="entry name" value="PROKAR_LIPOPROTEIN"/>
    <property type="match status" value="1"/>
</dbReference>
<dbReference type="AlphaFoldDB" id="A0A3M7LF05"/>
<dbReference type="RefSeq" id="WP_122545275.1">
    <property type="nucleotide sequence ID" value="NZ_QWIV01000003.1"/>
</dbReference>
<gene>
    <name evidence="2" type="ORF">D1632_00270</name>
</gene>
<keyword evidence="3" id="KW-1185">Reference proteome</keyword>
<evidence type="ECO:0000313" key="3">
    <source>
        <dbReference type="Proteomes" id="UP000267524"/>
    </source>
</evidence>
<evidence type="ECO:0000313" key="2">
    <source>
        <dbReference type="EMBL" id="RMZ61281.1"/>
    </source>
</evidence>
<evidence type="ECO:0008006" key="4">
    <source>
        <dbReference type="Google" id="ProtNLM"/>
    </source>
</evidence>
<organism evidence="2 3">
    <name type="scientific">Chryseobacterium nematophagum</name>
    <dbReference type="NCBI Taxonomy" id="2305228"/>
    <lineage>
        <taxon>Bacteria</taxon>
        <taxon>Pseudomonadati</taxon>
        <taxon>Bacteroidota</taxon>
        <taxon>Flavobacteriia</taxon>
        <taxon>Flavobacteriales</taxon>
        <taxon>Weeksellaceae</taxon>
        <taxon>Chryseobacterium group</taxon>
        <taxon>Chryseobacterium</taxon>
    </lineage>
</organism>
<proteinExistence type="predicted"/>
<evidence type="ECO:0000256" key="1">
    <source>
        <dbReference type="SAM" id="MobiDB-lite"/>
    </source>
</evidence>
<feature type="compositionally biased region" description="Basic and acidic residues" evidence="1">
    <location>
        <begin position="58"/>
        <end position="71"/>
    </location>
</feature>
<accession>A0A3M7LF05</accession>
<feature type="region of interest" description="Disordered" evidence="1">
    <location>
        <begin position="51"/>
        <end position="71"/>
    </location>
</feature>
<dbReference type="Proteomes" id="UP000267524">
    <property type="component" value="Unassembled WGS sequence"/>
</dbReference>
<dbReference type="EMBL" id="QWIV01000003">
    <property type="protein sequence ID" value="RMZ61281.1"/>
    <property type="molecule type" value="Genomic_DNA"/>
</dbReference>
<name>A0A3M7LF05_9FLAO</name>
<reference evidence="2 3" key="1">
    <citation type="submission" date="2018-08" db="EMBL/GenBank/DDBJ databases">
        <title>Chryseobacterium nematophagum: a novel matrix digesting pathogen of nematodes.</title>
        <authorList>
            <person name="Page A."/>
            <person name="Roberts M."/>
            <person name="Felix M.-A."/>
            <person name="Weir W."/>
        </authorList>
    </citation>
    <scope>NUCLEOTIDE SEQUENCE [LARGE SCALE GENOMIC DNA]</scope>
    <source>
        <strain evidence="2 3">JUb275</strain>
    </source>
</reference>
<protein>
    <recommendedName>
        <fullName evidence="4">Lipoprotein</fullName>
    </recommendedName>
</protein>
<sequence>MKKIFIPLTIIALFFSCSKENKAEQTQAQNVKTEKDIEDSIRKKQEQEVINMDANIDDSQKSLNEDLKKMK</sequence>